<gene>
    <name evidence="1" type="ORF">WN48_03819</name>
</gene>
<dbReference type="AlphaFoldDB" id="A0A310SAW6"/>
<sequence length="193" mass="21884">MSSNDGIEMGRTFLEIVESKLFDEEDSIGRRLIQGNKRLVFKVQLFSAQHSCLQDESGQRQDRFVHSGLKRYLRGLSAFLEIHRVLRERLADSTVWYQKKYVHGRRKRGRGYDLFAIGFARVVERVLNFGGAAEESERSVELSKKKSNGRLAYVVLILESNVALGPAASTVPIVHRRRSLIGVAGKLIPRANE</sequence>
<keyword evidence="2" id="KW-1185">Reference proteome</keyword>
<organism evidence="1 2">
    <name type="scientific">Eufriesea mexicana</name>
    <dbReference type="NCBI Taxonomy" id="516756"/>
    <lineage>
        <taxon>Eukaryota</taxon>
        <taxon>Metazoa</taxon>
        <taxon>Ecdysozoa</taxon>
        <taxon>Arthropoda</taxon>
        <taxon>Hexapoda</taxon>
        <taxon>Insecta</taxon>
        <taxon>Pterygota</taxon>
        <taxon>Neoptera</taxon>
        <taxon>Endopterygota</taxon>
        <taxon>Hymenoptera</taxon>
        <taxon>Apocrita</taxon>
        <taxon>Aculeata</taxon>
        <taxon>Apoidea</taxon>
        <taxon>Anthophila</taxon>
        <taxon>Apidae</taxon>
        <taxon>Eufriesea</taxon>
    </lineage>
</organism>
<name>A0A310SAW6_9HYME</name>
<evidence type="ECO:0000313" key="1">
    <source>
        <dbReference type="EMBL" id="OAD56173.1"/>
    </source>
</evidence>
<evidence type="ECO:0000313" key="2">
    <source>
        <dbReference type="Proteomes" id="UP000250275"/>
    </source>
</evidence>
<dbReference type="EMBL" id="KQ762129">
    <property type="protein sequence ID" value="OAD56173.1"/>
    <property type="molecule type" value="Genomic_DNA"/>
</dbReference>
<reference evidence="1 2" key="1">
    <citation type="submission" date="2015-07" db="EMBL/GenBank/DDBJ databases">
        <title>The genome of Eufriesea mexicana.</title>
        <authorList>
            <person name="Pan H."/>
            <person name="Kapheim K."/>
        </authorList>
    </citation>
    <scope>NUCLEOTIDE SEQUENCE [LARGE SCALE GENOMIC DNA]</scope>
    <source>
        <strain evidence="1">0111107269</strain>
        <tissue evidence="1">Whole body</tissue>
    </source>
</reference>
<proteinExistence type="predicted"/>
<dbReference type="Proteomes" id="UP000250275">
    <property type="component" value="Unassembled WGS sequence"/>
</dbReference>
<accession>A0A310SAW6</accession>
<protein>
    <submittedName>
        <fullName evidence="1">Uncharacterized protein</fullName>
    </submittedName>
</protein>